<gene>
    <name evidence="4" type="ORF">BGW36DRAFT_403093</name>
</gene>
<organism evidence="4 5">
    <name type="scientific">Talaromyces proteolyticus</name>
    <dbReference type="NCBI Taxonomy" id="1131652"/>
    <lineage>
        <taxon>Eukaryota</taxon>
        <taxon>Fungi</taxon>
        <taxon>Dikarya</taxon>
        <taxon>Ascomycota</taxon>
        <taxon>Pezizomycotina</taxon>
        <taxon>Eurotiomycetes</taxon>
        <taxon>Eurotiomycetidae</taxon>
        <taxon>Eurotiales</taxon>
        <taxon>Trichocomaceae</taxon>
        <taxon>Talaromyces</taxon>
        <taxon>Talaromyces sect. Bacilispori</taxon>
    </lineage>
</organism>
<dbReference type="Proteomes" id="UP001201262">
    <property type="component" value="Unassembled WGS sequence"/>
</dbReference>
<dbReference type="GO" id="GO:0006508">
    <property type="term" value="P:proteolysis"/>
    <property type="evidence" value="ECO:0007669"/>
    <property type="project" value="InterPro"/>
</dbReference>
<evidence type="ECO:0000256" key="1">
    <source>
        <dbReference type="PIRSR" id="PIRSR600250-50"/>
    </source>
</evidence>
<feature type="disulfide bond" evidence="2">
    <location>
        <begin position="107"/>
        <end position="134"/>
    </location>
</feature>
<protein>
    <submittedName>
        <fullName evidence="4">Aspergillopepsin-2</fullName>
    </submittedName>
</protein>
<keyword evidence="2" id="KW-1015">Disulfide bond</keyword>
<dbReference type="InterPro" id="IPR013320">
    <property type="entry name" value="ConA-like_dom_sf"/>
</dbReference>
<sequence>MTFSKSFLGSLLLAGVGIASPISHQSPRGAPPYGLRGSRPANSTVFLDSHASHSNPGVATADSVNTLSFNNWAGAILESSGVTSVVGTFTIPQPQLPSGADSSTSYCGCAWLGIDGDSDVCPNGGLLQAGTAWCIQGNTPSFYAWYEWWPAQEMITFDNFDVTAGDEITVTITATSTSTGYALLENVSQGTSVRHTWKTESPSLCEATGEWIVEDFSDISSDGSTSLAPFANYGQVTFTGNSATVNRQTVGISQAQPVNMVQNGYTISQSTISNGKVVVTYEG</sequence>
<feature type="disulfide bond" evidence="2">
    <location>
        <begin position="121"/>
        <end position="205"/>
    </location>
</feature>
<dbReference type="PRINTS" id="PR00977">
    <property type="entry name" value="SCYTLDPTASE"/>
</dbReference>
<evidence type="ECO:0000313" key="4">
    <source>
        <dbReference type="EMBL" id="KAH8705534.1"/>
    </source>
</evidence>
<accession>A0AAD4Q3X1</accession>
<evidence type="ECO:0000256" key="2">
    <source>
        <dbReference type="PIRSR" id="PIRSR600250-51"/>
    </source>
</evidence>
<dbReference type="RefSeq" id="XP_046078155.1">
    <property type="nucleotide sequence ID" value="XM_046218880.1"/>
</dbReference>
<evidence type="ECO:0000256" key="3">
    <source>
        <dbReference type="SAM" id="SignalP"/>
    </source>
</evidence>
<dbReference type="Gene3D" id="2.60.120.700">
    <property type="entry name" value="Peptidase G1"/>
    <property type="match status" value="1"/>
</dbReference>
<dbReference type="CDD" id="cd13426">
    <property type="entry name" value="Peptidase_G1"/>
    <property type="match status" value="1"/>
</dbReference>
<dbReference type="PANTHER" id="PTHR37536">
    <property type="entry name" value="PUTATIVE (AFU_ORTHOLOGUE AFUA_3G02970)-RELATED"/>
    <property type="match status" value="1"/>
</dbReference>
<dbReference type="Pfam" id="PF01828">
    <property type="entry name" value="Peptidase_A4"/>
    <property type="match status" value="1"/>
</dbReference>
<comment type="caution">
    <text evidence="4">The sequence shown here is derived from an EMBL/GenBank/DDBJ whole genome shotgun (WGS) entry which is preliminary data.</text>
</comment>
<name>A0AAD4Q3X1_9EURO</name>
<proteinExistence type="predicted"/>
<dbReference type="EMBL" id="JAJTJA010000001">
    <property type="protein sequence ID" value="KAH8705534.1"/>
    <property type="molecule type" value="Genomic_DNA"/>
</dbReference>
<dbReference type="PANTHER" id="PTHR37536:SF1">
    <property type="entry name" value="ASPERGILLOPEPSIN, PUTAITVE (AFU_ORTHOLOGUE AFUA_7G01200)"/>
    <property type="match status" value="1"/>
</dbReference>
<dbReference type="InterPro" id="IPR038656">
    <property type="entry name" value="Peptidase_G1_sf"/>
</dbReference>
<keyword evidence="3" id="KW-0732">Signal</keyword>
<feature type="signal peptide" evidence="3">
    <location>
        <begin position="1"/>
        <end position="19"/>
    </location>
</feature>
<dbReference type="SUPFAM" id="SSF49899">
    <property type="entry name" value="Concanavalin A-like lectins/glucanases"/>
    <property type="match status" value="1"/>
</dbReference>
<feature type="active site" description="Proton acceptor" evidence="1">
    <location>
        <position position="214"/>
    </location>
</feature>
<dbReference type="GeneID" id="70249167"/>
<dbReference type="AlphaFoldDB" id="A0AAD4Q3X1"/>
<reference evidence="4" key="1">
    <citation type="submission" date="2021-12" db="EMBL/GenBank/DDBJ databases">
        <title>Convergent genome expansion in fungi linked to evolution of root-endophyte symbiosis.</title>
        <authorList>
            <consortium name="DOE Joint Genome Institute"/>
            <person name="Ke Y.-H."/>
            <person name="Bonito G."/>
            <person name="Liao H.-L."/>
            <person name="Looney B."/>
            <person name="Rojas-Flechas A."/>
            <person name="Nash J."/>
            <person name="Hameed K."/>
            <person name="Schadt C."/>
            <person name="Martin F."/>
            <person name="Crous P.W."/>
            <person name="Miettinen O."/>
            <person name="Magnuson J.K."/>
            <person name="Labbe J."/>
            <person name="Jacobson D."/>
            <person name="Doktycz M.J."/>
            <person name="Veneault-Fourrey C."/>
            <person name="Kuo A."/>
            <person name="Mondo S."/>
            <person name="Calhoun S."/>
            <person name="Riley R."/>
            <person name="Ohm R."/>
            <person name="LaButti K."/>
            <person name="Andreopoulos B."/>
            <person name="Pangilinan J."/>
            <person name="Nolan M."/>
            <person name="Tritt A."/>
            <person name="Clum A."/>
            <person name="Lipzen A."/>
            <person name="Daum C."/>
            <person name="Barry K."/>
            <person name="Grigoriev I.V."/>
            <person name="Vilgalys R."/>
        </authorList>
    </citation>
    <scope>NUCLEOTIDE SEQUENCE</scope>
    <source>
        <strain evidence="4">PMI_201</strain>
    </source>
</reference>
<feature type="chain" id="PRO_5042292328" evidence="3">
    <location>
        <begin position="20"/>
        <end position="283"/>
    </location>
</feature>
<evidence type="ECO:0000313" key="5">
    <source>
        <dbReference type="Proteomes" id="UP001201262"/>
    </source>
</evidence>
<dbReference type="GO" id="GO:0070007">
    <property type="term" value="F:glutamic-type endopeptidase activity"/>
    <property type="evidence" value="ECO:0007669"/>
    <property type="project" value="InterPro"/>
</dbReference>
<dbReference type="InterPro" id="IPR000250">
    <property type="entry name" value="Peptidase_G1"/>
</dbReference>
<keyword evidence="5" id="KW-1185">Reference proteome</keyword>